<dbReference type="AlphaFoldDB" id="A0AAJ0HSZ1"/>
<reference evidence="1" key="1">
    <citation type="journal article" date="2023" name="Mol. Phylogenet. Evol.">
        <title>Genome-scale phylogeny and comparative genomics of the fungal order Sordariales.</title>
        <authorList>
            <person name="Hensen N."/>
            <person name="Bonometti L."/>
            <person name="Westerberg I."/>
            <person name="Brannstrom I.O."/>
            <person name="Guillou S."/>
            <person name="Cros-Aarteil S."/>
            <person name="Calhoun S."/>
            <person name="Haridas S."/>
            <person name="Kuo A."/>
            <person name="Mondo S."/>
            <person name="Pangilinan J."/>
            <person name="Riley R."/>
            <person name="LaButti K."/>
            <person name="Andreopoulos B."/>
            <person name="Lipzen A."/>
            <person name="Chen C."/>
            <person name="Yan M."/>
            <person name="Daum C."/>
            <person name="Ng V."/>
            <person name="Clum A."/>
            <person name="Steindorff A."/>
            <person name="Ohm R.A."/>
            <person name="Martin F."/>
            <person name="Silar P."/>
            <person name="Natvig D.O."/>
            <person name="Lalanne C."/>
            <person name="Gautier V."/>
            <person name="Ament-Velasquez S.L."/>
            <person name="Kruys A."/>
            <person name="Hutchinson M.I."/>
            <person name="Powell A.J."/>
            <person name="Barry K."/>
            <person name="Miller A.N."/>
            <person name="Grigoriev I.V."/>
            <person name="Debuchy R."/>
            <person name="Gladieux P."/>
            <person name="Hiltunen Thoren M."/>
            <person name="Johannesson H."/>
        </authorList>
    </citation>
    <scope>NUCLEOTIDE SEQUENCE</scope>
    <source>
        <strain evidence="1">CBS 955.72</strain>
    </source>
</reference>
<sequence length="322" mass="35751">MDVMGQQALLRGWCLVLAGREEEVPPVLGARDDAICAAADAPVGKEGKEEFKLRQKQLGGWAMLRFGLQFAWDMLWNPVVETRAIFLPKRAVAKLRRLAEDDLSTKDGEKPFFSEGDVLTAWATRAVSSSLPQPRPVTVLHALNARFRLPPLLIQEASGVYIQNMAVAACAFLSHEIATGPLGPIALENRRYLVEQSTEGQVLACLRELRQQPKTDSDPSMVCGESNAVLVPFTNWTRANVFKTVDFGPAVVRPGDTAPGRTNPLGTIVFHHAQSMRQGLQVRNIFVLLGKDHQDNVWLTGILLPRTWAKLEEDLERLRTEQ</sequence>
<name>A0AAJ0HSZ1_9PEZI</name>
<dbReference type="Proteomes" id="UP001275084">
    <property type="component" value="Unassembled WGS sequence"/>
</dbReference>
<keyword evidence="2" id="KW-1185">Reference proteome</keyword>
<dbReference type="InterPro" id="IPR023213">
    <property type="entry name" value="CAT-like_dom_sf"/>
</dbReference>
<comment type="caution">
    <text evidence="1">The sequence shown here is derived from an EMBL/GenBank/DDBJ whole genome shotgun (WGS) entry which is preliminary data.</text>
</comment>
<protein>
    <submittedName>
        <fullName evidence="1">Uncharacterized protein</fullName>
    </submittedName>
</protein>
<evidence type="ECO:0000313" key="1">
    <source>
        <dbReference type="EMBL" id="KAK3360692.1"/>
    </source>
</evidence>
<gene>
    <name evidence="1" type="ORF">B0T25DRAFT_536195</name>
</gene>
<dbReference type="EMBL" id="JAUIQD010000002">
    <property type="protein sequence ID" value="KAK3360692.1"/>
    <property type="molecule type" value="Genomic_DNA"/>
</dbReference>
<dbReference type="Gene3D" id="3.30.559.10">
    <property type="entry name" value="Chloramphenicol acetyltransferase-like domain"/>
    <property type="match status" value="1"/>
</dbReference>
<reference evidence="1" key="2">
    <citation type="submission" date="2023-06" db="EMBL/GenBank/DDBJ databases">
        <authorList>
            <consortium name="Lawrence Berkeley National Laboratory"/>
            <person name="Haridas S."/>
            <person name="Hensen N."/>
            <person name="Bonometti L."/>
            <person name="Westerberg I."/>
            <person name="Brannstrom I.O."/>
            <person name="Guillou S."/>
            <person name="Cros-Aarteil S."/>
            <person name="Calhoun S."/>
            <person name="Kuo A."/>
            <person name="Mondo S."/>
            <person name="Pangilinan J."/>
            <person name="Riley R."/>
            <person name="Labutti K."/>
            <person name="Andreopoulos B."/>
            <person name="Lipzen A."/>
            <person name="Chen C."/>
            <person name="Yanf M."/>
            <person name="Daum C."/>
            <person name="Ng V."/>
            <person name="Clum A."/>
            <person name="Steindorff A."/>
            <person name="Ohm R."/>
            <person name="Martin F."/>
            <person name="Silar P."/>
            <person name="Natvig D."/>
            <person name="Lalanne C."/>
            <person name="Gautier V."/>
            <person name="Ament-Velasquez S.L."/>
            <person name="Kruys A."/>
            <person name="Hutchinson M.I."/>
            <person name="Powell A.J."/>
            <person name="Barry K."/>
            <person name="Miller A.N."/>
            <person name="Grigoriev I.V."/>
            <person name="Debuchy R."/>
            <person name="Gladieux P."/>
            <person name="Thoren M.H."/>
            <person name="Johannesson H."/>
        </authorList>
    </citation>
    <scope>NUCLEOTIDE SEQUENCE</scope>
    <source>
        <strain evidence="1">CBS 955.72</strain>
    </source>
</reference>
<organism evidence="1 2">
    <name type="scientific">Lasiosphaeria hispida</name>
    <dbReference type="NCBI Taxonomy" id="260671"/>
    <lineage>
        <taxon>Eukaryota</taxon>
        <taxon>Fungi</taxon>
        <taxon>Dikarya</taxon>
        <taxon>Ascomycota</taxon>
        <taxon>Pezizomycotina</taxon>
        <taxon>Sordariomycetes</taxon>
        <taxon>Sordariomycetidae</taxon>
        <taxon>Sordariales</taxon>
        <taxon>Lasiosphaeriaceae</taxon>
        <taxon>Lasiosphaeria</taxon>
    </lineage>
</organism>
<accession>A0AAJ0HSZ1</accession>
<proteinExistence type="predicted"/>
<evidence type="ECO:0000313" key="2">
    <source>
        <dbReference type="Proteomes" id="UP001275084"/>
    </source>
</evidence>